<comment type="caution">
    <text evidence="6">The sequence shown here is derived from an EMBL/GenBank/DDBJ whole genome shotgun (WGS) entry which is preliminary data.</text>
</comment>
<evidence type="ECO:0000313" key="6">
    <source>
        <dbReference type="EMBL" id="RCW81955.1"/>
    </source>
</evidence>
<dbReference type="Pfam" id="PF25137">
    <property type="entry name" value="ADH_Fe_C"/>
    <property type="match status" value="1"/>
</dbReference>
<dbReference type="EMBL" id="QPJM01000009">
    <property type="protein sequence ID" value="RCW81955.1"/>
    <property type="molecule type" value="Genomic_DNA"/>
</dbReference>
<dbReference type="PANTHER" id="PTHR11496">
    <property type="entry name" value="ALCOHOL DEHYDROGENASE"/>
    <property type="match status" value="1"/>
</dbReference>
<dbReference type="InterPro" id="IPR001670">
    <property type="entry name" value="ADH_Fe/GldA"/>
</dbReference>
<gene>
    <name evidence="6" type="ORF">C7476_109137</name>
</gene>
<sequence>MLSFVYNGLPARVIFGSGTIADLPSEVDRLGLSRVLVLSAPAQEADARGICDRLGKLSAGLYPHATMHTPVSRTDDALAVVRDRNIDGFVAIGGGSTTGLSKALAYRTDLPQIIIPTTYAGSEMTPILGETHEGQKHTKSSTRILPEVVIYDVDLTMTLPASVSGTSGMNAMAHAVEAMYAKDRNPVISLIATDAVKTLALALPRVIDNPLDKDARADALYGAWLSGICLGSVGMALHHKLCHVLGGLFDLPHADTHAVILPHVLAYNAPAVPDAIERLKDALRTTDPAAALFDLADRLGAKTSLAEIAGSMSLDDLEQAAQVASQNQYWNPRTIEIESIRSLLQNAWTGNLRTQNGS</sequence>
<dbReference type="GO" id="GO:0004022">
    <property type="term" value="F:alcohol dehydrogenase (NAD+) activity"/>
    <property type="evidence" value="ECO:0007669"/>
    <property type="project" value="TreeGrafter"/>
</dbReference>
<dbReference type="CDD" id="cd08177">
    <property type="entry name" value="MAR"/>
    <property type="match status" value="1"/>
</dbReference>
<evidence type="ECO:0000256" key="1">
    <source>
        <dbReference type="ARBA" id="ARBA00007358"/>
    </source>
</evidence>
<comment type="similarity">
    <text evidence="1">Belongs to the iron-containing alcohol dehydrogenase family.</text>
</comment>
<feature type="domain" description="Alcohol dehydrogenase iron-type/glycerol dehydrogenase GldA" evidence="4">
    <location>
        <begin position="10"/>
        <end position="152"/>
    </location>
</feature>
<dbReference type="AlphaFoldDB" id="A0A368YP32"/>
<dbReference type="SUPFAM" id="SSF56796">
    <property type="entry name" value="Dehydroquinate synthase-like"/>
    <property type="match status" value="1"/>
</dbReference>
<organism evidence="6 7">
    <name type="scientific">Phyllobacterium bourgognense</name>
    <dbReference type="NCBI Taxonomy" id="314236"/>
    <lineage>
        <taxon>Bacteria</taxon>
        <taxon>Pseudomonadati</taxon>
        <taxon>Pseudomonadota</taxon>
        <taxon>Alphaproteobacteria</taxon>
        <taxon>Hyphomicrobiales</taxon>
        <taxon>Phyllobacteriaceae</taxon>
        <taxon>Phyllobacterium</taxon>
    </lineage>
</organism>
<feature type="domain" description="Fe-containing alcohol dehydrogenase-like C-terminal" evidence="5">
    <location>
        <begin position="166"/>
        <end position="348"/>
    </location>
</feature>
<dbReference type="OrthoDB" id="3812122at2"/>
<protein>
    <submittedName>
        <fullName evidence="6">Maleylacetate reductase</fullName>
    </submittedName>
</protein>
<evidence type="ECO:0000256" key="2">
    <source>
        <dbReference type="ARBA" id="ARBA00023002"/>
    </source>
</evidence>
<dbReference type="InterPro" id="IPR056798">
    <property type="entry name" value="ADH_Fe_C"/>
</dbReference>
<keyword evidence="3" id="KW-0520">NAD</keyword>
<reference evidence="6 7" key="1">
    <citation type="submission" date="2018-07" db="EMBL/GenBank/DDBJ databases">
        <title>Genomic Encyclopedia of Type Strains, Phase III (KMG-III): the genomes of soil and plant-associated and newly described type strains.</title>
        <authorList>
            <person name="Whitman W."/>
        </authorList>
    </citation>
    <scope>NUCLEOTIDE SEQUENCE [LARGE SCALE GENOMIC DNA]</scope>
    <source>
        <strain evidence="6 7">31-25a</strain>
    </source>
</reference>
<accession>A0A368YP32</accession>
<evidence type="ECO:0000256" key="3">
    <source>
        <dbReference type="ARBA" id="ARBA00023027"/>
    </source>
</evidence>
<dbReference type="InterPro" id="IPR034786">
    <property type="entry name" value="MAR"/>
</dbReference>
<keyword evidence="7" id="KW-1185">Reference proteome</keyword>
<dbReference type="GO" id="GO:0018506">
    <property type="term" value="F:maleylacetate reductase activity"/>
    <property type="evidence" value="ECO:0007669"/>
    <property type="project" value="InterPro"/>
</dbReference>
<dbReference type="InterPro" id="IPR039697">
    <property type="entry name" value="Alcohol_dehydrogenase_Fe"/>
</dbReference>
<keyword evidence="2" id="KW-0560">Oxidoreductase</keyword>
<dbReference type="Proteomes" id="UP000253324">
    <property type="component" value="Unassembled WGS sequence"/>
</dbReference>
<name>A0A368YP32_9HYPH</name>
<dbReference type="RefSeq" id="WP_114430984.1">
    <property type="nucleotide sequence ID" value="NZ_QPJM01000009.1"/>
</dbReference>
<dbReference type="Pfam" id="PF00465">
    <property type="entry name" value="Fe-ADH"/>
    <property type="match status" value="1"/>
</dbReference>
<proteinExistence type="inferred from homology"/>
<dbReference type="GO" id="GO:0046872">
    <property type="term" value="F:metal ion binding"/>
    <property type="evidence" value="ECO:0007669"/>
    <property type="project" value="InterPro"/>
</dbReference>
<evidence type="ECO:0000259" key="4">
    <source>
        <dbReference type="Pfam" id="PF00465"/>
    </source>
</evidence>
<evidence type="ECO:0000259" key="5">
    <source>
        <dbReference type="Pfam" id="PF25137"/>
    </source>
</evidence>
<dbReference type="PANTHER" id="PTHR11496:SF102">
    <property type="entry name" value="ALCOHOL DEHYDROGENASE 4"/>
    <property type="match status" value="1"/>
</dbReference>
<dbReference type="Gene3D" id="1.20.1090.10">
    <property type="entry name" value="Dehydroquinate synthase-like - alpha domain"/>
    <property type="match status" value="1"/>
</dbReference>
<dbReference type="Gene3D" id="3.40.50.1970">
    <property type="match status" value="1"/>
</dbReference>
<evidence type="ECO:0000313" key="7">
    <source>
        <dbReference type="Proteomes" id="UP000253324"/>
    </source>
</evidence>